<name>A0A0S2TB17_9GAMM</name>
<proteinExistence type="inferred from homology"/>
<keyword evidence="2" id="KW-0645">Protease</keyword>
<dbReference type="GO" id="GO:0046872">
    <property type="term" value="F:metal ion binding"/>
    <property type="evidence" value="ECO:0007669"/>
    <property type="project" value="UniProtKB-KW"/>
</dbReference>
<organism evidence="9 10">
    <name type="scientific">Candidatus Tenderia electrophaga</name>
    <dbReference type="NCBI Taxonomy" id="1748243"/>
    <lineage>
        <taxon>Bacteria</taxon>
        <taxon>Pseudomonadati</taxon>
        <taxon>Pseudomonadota</taxon>
        <taxon>Gammaproteobacteria</taxon>
        <taxon>Candidatus Tenderiales</taxon>
        <taxon>Candidatus Tenderiaceae</taxon>
        <taxon>Candidatus Tenderia</taxon>
    </lineage>
</organism>
<dbReference type="InterPro" id="IPR010994">
    <property type="entry name" value="RuvA_2-like"/>
</dbReference>
<reference evidence="9" key="1">
    <citation type="submission" date="2015-10" db="EMBL/GenBank/DDBJ databases">
        <title>Description of Candidatus Tenderia electrophaga gen. nov, sp. nov., an Uncultivated Electroautotroph from a Biocathode Enrichment.</title>
        <authorList>
            <person name="Eddie B.J."/>
            <person name="Malanoski A.P."/>
            <person name="Wang Z."/>
            <person name="Hall R.J."/>
            <person name="Oh S.D."/>
            <person name="Heiner C."/>
            <person name="Lin B."/>
            <person name="Strycharz-Glaven S.M."/>
        </authorList>
    </citation>
    <scope>NUCLEOTIDE SEQUENCE [LARGE SCALE GENOMIC DNA]</scope>
    <source>
        <strain evidence="9">NRL1</strain>
    </source>
</reference>
<dbReference type="PANTHER" id="PTHR30471">
    <property type="entry name" value="DNA REPAIR PROTEIN RADC"/>
    <property type="match status" value="1"/>
</dbReference>
<dbReference type="InterPro" id="IPR025657">
    <property type="entry name" value="RadC_JAB"/>
</dbReference>
<evidence type="ECO:0000256" key="4">
    <source>
        <dbReference type="ARBA" id="ARBA00022801"/>
    </source>
</evidence>
<dbReference type="InterPro" id="IPR020891">
    <property type="entry name" value="UPF0758_CS"/>
</dbReference>
<gene>
    <name evidence="9" type="ORF">Tel_03835</name>
</gene>
<evidence type="ECO:0000313" key="10">
    <source>
        <dbReference type="Proteomes" id="UP000055136"/>
    </source>
</evidence>
<keyword evidence="5" id="KW-0862">Zinc</keyword>
<dbReference type="NCBIfam" id="TIGR00608">
    <property type="entry name" value="radc"/>
    <property type="match status" value="1"/>
</dbReference>
<dbReference type="Proteomes" id="UP000055136">
    <property type="component" value="Chromosome"/>
</dbReference>
<dbReference type="Pfam" id="PF04002">
    <property type="entry name" value="RadC"/>
    <property type="match status" value="1"/>
</dbReference>
<dbReference type="GO" id="GO:0008237">
    <property type="term" value="F:metallopeptidase activity"/>
    <property type="evidence" value="ECO:0007669"/>
    <property type="project" value="UniProtKB-KW"/>
</dbReference>
<dbReference type="AlphaFoldDB" id="A0A0S2TB17"/>
<dbReference type="KEGG" id="tee:Tel_03835"/>
<keyword evidence="4" id="KW-0378">Hydrolase</keyword>
<dbReference type="InterPro" id="IPR037518">
    <property type="entry name" value="MPN"/>
</dbReference>
<dbReference type="Gene3D" id="3.40.140.10">
    <property type="entry name" value="Cytidine Deaminase, domain 2"/>
    <property type="match status" value="1"/>
</dbReference>
<dbReference type="NCBIfam" id="NF000642">
    <property type="entry name" value="PRK00024.1"/>
    <property type="match status" value="1"/>
</dbReference>
<evidence type="ECO:0000256" key="6">
    <source>
        <dbReference type="ARBA" id="ARBA00023049"/>
    </source>
</evidence>
<dbReference type="GO" id="GO:0006508">
    <property type="term" value="P:proteolysis"/>
    <property type="evidence" value="ECO:0007669"/>
    <property type="project" value="UniProtKB-KW"/>
</dbReference>
<dbReference type="EMBL" id="CP013099">
    <property type="protein sequence ID" value="ALP52344.1"/>
    <property type="molecule type" value="Genomic_DNA"/>
</dbReference>
<evidence type="ECO:0000256" key="5">
    <source>
        <dbReference type="ARBA" id="ARBA00022833"/>
    </source>
</evidence>
<accession>A0A0S2TB17</accession>
<dbReference type="CDD" id="cd08071">
    <property type="entry name" value="MPN_DUF2466"/>
    <property type="match status" value="1"/>
</dbReference>
<evidence type="ECO:0000313" key="9">
    <source>
        <dbReference type="EMBL" id="ALP52344.1"/>
    </source>
</evidence>
<dbReference type="InterPro" id="IPR001405">
    <property type="entry name" value="UPF0758"/>
</dbReference>
<evidence type="ECO:0000256" key="7">
    <source>
        <dbReference type="RuleBase" id="RU003797"/>
    </source>
</evidence>
<feature type="domain" description="MPN" evidence="8">
    <location>
        <begin position="102"/>
        <end position="224"/>
    </location>
</feature>
<dbReference type="STRING" id="1748243.Tel_03835"/>
<protein>
    <recommendedName>
        <fullName evidence="8">MPN domain-containing protein</fullName>
    </recommendedName>
</protein>
<dbReference type="PROSITE" id="PS50249">
    <property type="entry name" value="MPN"/>
    <property type="match status" value="1"/>
</dbReference>
<evidence type="ECO:0000259" key="8">
    <source>
        <dbReference type="PROSITE" id="PS50249"/>
    </source>
</evidence>
<dbReference type="PROSITE" id="PS01302">
    <property type="entry name" value="UPF0758"/>
    <property type="match status" value="1"/>
</dbReference>
<evidence type="ECO:0000256" key="3">
    <source>
        <dbReference type="ARBA" id="ARBA00022723"/>
    </source>
</evidence>
<dbReference type="SUPFAM" id="SSF47781">
    <property type="entry name" value="RuvA domain 2-like"/>
    <property type="match status" value="1"/>
</dbReference>
<sequence>MAITDWPADERPREKLVQRGPAALSDAELLAIFLRTGIPGKTAVDLARELLDEFGGLRALLEANQASFCRAKGLGTAKFVQLQATLEMGRRHLDERLRRGDALTSPHDTRRFLCARLRDYPHEVFAGLFLDNRHRVIHFEELFVGTIDGASVYPREVVKRALHHNAAAVILAHNHPSGIAEPSQADRQITRRLQEALGLVDIRLLDHFVVGDGELTSFAENGLL</sequence>
<keyword evidence="10" id="KW-1185">Reference proteome</keyword>
<keyword evidence="6" id="KW-0482">Metalloprotease</keyword>
<dbReference type="Pfam" id="PF20582">
    <property type="entry name" value="UPF0758_N"/>
    <property type="match status" value="1"/>
</dbReference>
<evidence type="ECO:0000256" key="1">
    <source>
        <dbReference type="ARBA" id="ARBA00010243"/>
    </source>
</evidence>
<comment type="similarity">
    <text evidence="1 7">Belongs to the UPF0758 family.</text>
</comment>
<dbReference type="InterPro" id="IPR046778">
    <property type="entry name" value="UPF0758_N"/>
</dbReference>
<keyword evidence="3" id="KW-0479">Metal-binding</keyword>
<dbReference type="SUPFAM" id="SSF102712">
    <property type="entry name" value="JAB1/MPN domain"/>
    <property type="match status" value="1"/>
</dbReference>
<dbReference type="PANTHER" id="PTHR30471:SF3">
    <property type="entry name" value="UPF0758 PROTEIN YEES-RELATED"/>
    <property type="match status" value="1"/>
</dbReference>
<dbReference type="FunFam" id="3.40.140.10:FF:000032">
    <property type="entry name" value="DNA repair protein RadC"/>
    <property type="match status" value="1"/>
</dbReference>
<evidence type="ECO:0000256" key="2">
    <source>
        <dbReference type="ARBA" id="ARBA00022670"/>
    </source>
</evidence>